<evidence type="ECO:0000313" key="1">
    <source>
        <dbReference type="EMBL" id="KAA4649108.1"/>
    </source>
</evidence>
<proteinExistence type="predicted"/>
<gene>
    <name evidence="1" type="ORF">F3B98_31660</name>
</gene>
<comment type="caution">
    <text evidence="1">The sequence shown here is derived from an EMBL/GenBank/DDBJ whole genome shotgun (WGS) entry which is preliminary data.</text>
</comment>
<name>A0A642C8J9_BACOV</name>
<reference evidence="1 2" key="1">
    <citation type="journal article" date="2019" name="Nat. Med.">
        <title>A library of human gut bacterial isolates paired with longitudinal multiomics data enables mechanistic microbiome research.</title>
        <authorList>
            <person name="Poyet M."/>
            <person name="Groussin M."/>
            <person name="Gibbons S.M."/>
            <person name="Avila-Pacheco J."/>
            <person name="Jiang X."/>
            <person name="Kearney S.M."/>
            <person name="Perrotta A.R."/>
            <person name="Berdy B."/>
            <person name="Zhao S."/>
            <person name="Lieberman T.D."/>
            <person name="Swanson P.K."/>
            <person name="Smith M."/>
            <person name="Roesemann S."/>
            <person name="Alexander J.E."/>
            <person name="Rich S.A."/>
            <person name="Livny J."/>
            <person name="Vlamakis H."/>
            <person name="Clish C."/>
            <person name="Bullock K."/>
            <person name="Deik A."/>
            <person name="Scott J."/>
            <person name="Pierce K.A."/>
            <person name="Xavier R.J."/>
            <person name="Alm E.J."/>
        </authorList>
    </citation>
    <scope>NUCLEOTIDE SEQUENCE [LARGE SCALE GENOMIC DNA]</scope>
    <source>
        <strain evidence="1 2">BIOML-A14</strain>
    </source>
</reference>
<sequence length="64" mass="6946">MWSSRFIMVELKDFISKSICDIVEGIHDADNKIKEQGAFIAKTINGPVGDVDYATGQDAEGNVG</sequence>
<dbReference type="EMBL" id="VWFO01000560">
    <property type="protein sequence ID" value="KAA4649108.1"/>
    <property type="molecule type" value="Genomic_DNA"/>
</dbReference>
<organism evidence="1 2">
    <name type="scientific">Bacteroides ovatus</name>
    <dbReference type="NCBI Taxonomy" id="28116"/>
    <lineage>
        <taxon>Bacteria</taxon>
        <taxon>Pseudomonadati</taxon>
        <taxon>Bacteroidota</taxon>
        <taxon>Bacteroidia</taxon>
        <taxon>Bacteroidales</taxon>
        <taxon>Bacteroidaceae</taxon>
        <taxon>Bacteroides</taxon>
    </lineage>
</organism>
<protein>
    <submittedName>
        <fullName evidence="1">Uncharacterized protein</fullName>
    </submittedName>
</protein>
<accession>A0A642C8J9</accession>
<feature type="non-terminal residue" evidence="1">
    <location>
        <position position="64"/>
    </location>
</feature>
<dbReference type="Proteomes" id="UP000435985">
    <property type="component" value="Unassembled WGS sequence"/>
</dbReference>
<dbReference type="AlphaFoldDB" id="A0A642C8J9"/>
<evidence type="ECO:0000313" key="2">
    <source>
        <dbReference type="Proteomes" id="UP000435985"/>
    </source>
</evidence>